<gene>
    <name evidence="2" type="ORF">Clacol_001312</name>
</gene>
<dbReference type="PANTHER" id="PTHR31905">
    <property type="entry name" value="COILED-COIL DOMAIN-CONTAINING PROTEIN 58"/>
    <property type="match status" value="1"/>
</dbReference>
<dbReference type="InterPro" id="IPR019171">
    <property type="entry name" value="MIX23"/>
</dbReference>
<reference evidence="2" key="1">
    <citation type="submission" date="2021-10" db="EMBL/GenBank/DDBJ databases">
        <title>De novo Genome Assembly of Clathrus columnatus (Basidiomycota, Fungi) Using Illumina and Nanopore Sequence Data.</title>
        <authorList>
            <person name="Ogiso-Tanaka E."/>
            <person name="Itagaki H."/>
            <person name="Hosoya T."/>
            <person name="Hosaka K."/>
        </authorList>
    </citation>
    <scope>NUCLEOTIDE SEQUENCE</scope>
    <source>
        <strain evidence="2">MO-923</strain>
    </source>
</reference>
<sequence length="207" mass="23850">MPSRSTSPLLGSQAIHIPSPSASQTIHINSSTCQDISTFKEVMKEYRKLDDSVTMRLNRNLAHFRDRDRESVKQLSGNTADSQNEACAYFWSQLIVPKAGWKARTEIVQYCVDVVDKGMEQTKATFLKESLETGNEDEAVSERRKRHRNAVLYSAEVKKNQIHNELTVERIVRRRSLEAFRSRCKFFQPPLTDTEARKWWNAALSDQ</sequence>
<evidence type="ECO:0000313" key="3">
    <source>
        <dbReference type="Proteomes" id="UP001050691"/>
    </source>
</evidence>
<dbReference type="EMBL" id="BPWL01000002">
    <property type="protein sequence ID" value="GJJ07112.1"/>
    <property type="molecule type" value="Genomic_DNA"/>
</dbReference>
<organism evidence="2 3">
    <name type="scientific">Clathrus columnatus</name>
    <dbReference type="NCBI Taxonomy" id="1419009"/>
    <lineage>
        <taxon>Eukaryota</taxon>
        <taxon>Fungi</taxon>
        <taxon>Dikarya</taxon>
        <taxon>Basidiomycota</taxon>
        <taxon>Agaricomycotina</taxon>
        <taxon>Agaricomycetes</taxon>
        <taxon>Phallomycetidae</taxon>
        <taxon>Phallales</taxon>
        <taxon>Clathraceae</taxon>
        <taxon>Clathrus</taxon>
    </lineage>
</organism>
<evidence type="ECO:0000256" key="1">
    <source>
        <dbReference type="ARBA" id="ARBA00024204"/>
    </source>
</evidence>
<dbReference type="Proteomes" id="UP001050691">
    <property type="component" value="Unassembled WGS sequence"/>
</dbReference>
<dbReference type="GO" id="GO:0005758">
    <property type="term" value="C:mitochondrial intermembrane space"/>
    <property type="evidence" value="ECO:0007669"/>
    <property type="project" value="InterPro"/>
</dbReference>
<comment type="caution">
    <text evidence="2">The sequence shown here is derived from an EMBL/GenBank/DDBJ whole genome shotgun (WGS) entry which is preliminary data.</text>
</comment>
<dbReference type="Pfam" id="PF09774">
    <property type="entry name" value="MIX23"/>
    <property type="match status" value="1"/>
</dbReference>
<accession>A0AAV4ZY11</accession>
<comment type="similarity">
    <text evidence="1">Belongs to the MIX23 family.</text>
</comment>
<keyword evidence="3" id="KW-1185">Reference proteome</keyword>
<dbReference type="AlphaFoldDB" id="A0AAV4ZY11"/>
<protein>
    <recommendedName>
        <fullName evidence="4">Caffeine-induced death protein 2</fullName>
    </recommendedName>
</protein>
<proteinExistence type="inferred from homology"/>
<evidence type="ECO:0000313" key="2">
    <source>
        <dbReference type="EMBL" id="GJJ07112.1"/>
    </source>
</evidence>
<evidence type="ECO:0008006" key="4">
    <source>
        <dbReference type="Google" id="ProtNLM"/>
    </source>
</evidence>
<name>A0AAV4ZY11_9AGAM</name>
<dbReference type="PANTHER" id="PTHR31905:SF2">
    <property type="entry name" value="PROTEIN MIX23"/>
    <property type="match status" value="1"/>
</dbReference>